<dbReference type="WBParaSite" id="MBELARI_LOCUS6818.1">
    <property type="protein sequence ID" value="MBELARI_LOCUS6818.1"/>
    <property type="gene ID" value="MBELARI_LOCUS6818"/>
</dbReference>
<proteinExistence type="predicted"/>
<evidence type="ECO:0000313" key="4">
    <source>
        <dbReference type="WBParaSite" id="MBELARI_LOCUS6818.1"/>
    </source>
</evidence>
<evidence type="ECO:0000256" key="1">
    <source>
        <dbReference type="SAM" id="Coils"/>
    </source>
</evidence>
<dbReference type="Proteomes" id="UP000887575">
    <property type="component" value="Unassembled WGS sequence"/>
</dbReference>
<feature type="coiled-coil region" evidence="1">
    <location>
        <begin position="137"/>
        <end position="226"/>
    </location>
</feature>
<feature type="chain" id="PRO_5042073809" description="Chromosome partition protein Smc" evidence="2">
    <location>
        <begin position="29"/>
        <end position="342"/>
    </location>
</feature>
<name>A0AAF3FII3_9BILA</name>
<keyword evidence="1" id="KW-0175">Coiled coil</keyword>
<evidence type="ECO:0008006" key="5">
    <source>
        <dbReference type="Google" id="ProtNLM"/>
    </source>
</evidence>
<feature type="signal peptide" evidence="2">
    <location>
        <begin position="1"/>
        <end position="28"/>
    </location>
</feature>
<organism evidence="3 4">
    <name type="scientific">Mesorhabditis belari</name>
    <dbReference type="NCBI Taxonomy" id="2138241"/>
    <lineage>
        <taxon>Eukaryota</taxon>
        <taxon>Metazoa</taxon>
        <taxon>Ecdysozoa</taxon>
        <taxon>Nematoda</taxon>
        <taxon>Chromadorea</taxon>
        <taxon>Rhabditida</taxon>
        <taxon>Rhabditina</taxon>
        <taxon>Rhabditomorpha</taxon>
        <taxon>Rhabditoidea</taxon>
        <taxon>Rhabditidae</taxon>
        <taxon>Mesorhabditinae</taxon>
        <taxon>Mesorhabditis</taxon>
    </lineage>
</organism>
<reference evidence="4" key="1">
    <citation type="submission" date="2024-02" db="UniProtKB">
        <authorList>
            <consortium name="WormBaseParasite"/>
        </authorList>
    </citation>
    <scope>IDENTIFICATION</scope>
</reference>
<evidence type="ECO:0000256" key="2">
    <source>
        <dbReference type="SAM" id="SignalP"/>
    </source>
</evidence>
<keyword evidence="3" id="KW-1185">Reference proteome</keyword>
<dbReference type="AlphaFoldDB" id="A0AAF3FII3"/>
<dbReference type="Gene3D" id="1.10.287.1490">
    <property type="match status" value="1"/>
</dbReference>
<accession>A0AAF3FII3</accession>
<protein>
    <recommendedName>
        <fullName evidence="5">Chromosome partition protein Smc</fullName>
    </recommendedName>
</protein>
<evidence type="ECO:0000313" key="3">
    <source>
        <dbReference type="Proteomes" id="UP000887575"/>
    </source>
</evidence>
<keyword evidence="2" id="KW-0732">Signal</keyword>
<sequence>MSSRIVPTKFLFFGLFLTFLSWPTGVEGNGVVEQTAQKVEQIKATYRPQRHKMVTVTESFQKVQSNLLAMRKSDDFEAKIFTEIQTVINSLKSEKEKQETLLRSFGDQRLALVNEKENFIRSRQHFENEIAQLGNRLGGVQGSMNDLTNRKRELEAEMASLNAERERLDRRRSKWYRKWLLRGQYKAMKAKSRMAQARIGQLQGEIGSLQNQINALNHETNEKRHQVNLHNEYIAKMEASIRIVESVYNQLNSWSGNLGDWVLYLDTLIPRAIRVQDNLEFGDEEEEGKRSPYTASPRERSYKLLPKDVLFCSYMIDTCGEDYEEAGQSVENILQEEAAAQA</sequence>